<feature type="domain" description="VWFA" evidence="3">
    <location>
        <begin position="88"/>
        <end position="193"/>
    </location>
</feature>
<dbReference type="Gene3D" id="1.25.40.10">
    <property type="entry name" value="Tetratricopeptide repeat domain"/>
    <property type="match status" value="1"/>
</dbReference>
<dbReference type="InterPro" id="IPR036465">
    <property type="entry name" value="vWFA_dom_sf"/>
</dbReference>
<sequence length="448" mass="48796">MSNFEFLYPEAFWLLIPLTAIIMWLKSTTANSQVIASHLAAAMADKPSNSRRHYGWVALLGVIITVSLAGPSFEKQAIPVSQSENARVLVLDMSRSVYANDIKPSRLAQIKYKAQDLLPLFNQGQTGLVAYAGDAYTLSPLTTDSATLANLVQNLSPEIMPIQGARADLGVKQAISIMKQAGLSQGEIVLFADDLDTQELEQIKAQLSEGNWTLSVLAFGTSAGAPIQLSDGSLLTTNSGKTVIAKTQLGNLRAAARAGNGQFEKYRHDNQDIANLVSESSFDAVNTNVKGEELEAKINNGFWLLPLALLCALPLFRKGVIFSFIAVMFSFGFTPNHAQASVLDSAFSNANQRGFSAFQEKDYQRASQEFKDTQWRAAAQYESGDYEGAITSLEGHSDTASLYNLGNAYAQNGELDKAIASYQKVLQQEPENADAKYNLDIVQQQQQQ</sequence>
<feature type="non-terminal residue" evidence="4">
    <location>
        <position position="448"/>
    </location>
</feature>
<keyword evidence="2" id="KW-0472">Membrane</keyword>
<feature type="transmembrane region" description="Helical" evidence="2">
    <location>
        <begin position="6"/>
        <end position="25"/>
    </location>
</feature>
<dbReference type="Proteomes" id="UP000235611">
    <property type="component" value="Unassembled WGS sequence"/>
</dbReference>
<dbReference type="PROSITE" id="PS50005">
    <property type="entry name" value="TPR"/>
    <property type="match status" value="1"/>
</dbReference>
<dbReference type="PANTHER" id="PTHR22550:SF14">
    <property type="entry name" value="VWFA DOMAIN-CONTAINING PROTEIN"/>
    <property type="match status" value="1"/>
</dbReference>
<dbReference type="PANTHER" id="PTHR22550">
    <property type="entry name" value="SPORE GERMINATION PROTEIN"/>
    <property type="match status" value="1"/>
</dbReference>
<name>A0AAP8SVX9_9VIBR</name>
<keyword evidence="2" id="KW-1133">Transmembrane helix</keyword>
<keyword evidence="1" id="KW-0802">TPR repeat</keyword>
<accession>A0AAP8SVX9</accession>
<reference evidence="5" key="1">
    <citation type="submission" date="2016-07" db="EMBL/GenBank/DDBJ databases">
        <title>Nontailed viruses are major unrecognized killers of bacteria in the ocean.</title>
        <authorList>
            <person name="Kauffman K."/>
            <person name="Hussain F."/>
            <person name="Yang J."/>
            <person name="Arevalo P."/>
            <person name="Brown J."/>
            <person name="Cutler M."/>
            <person name="Kelly L."/>
            <person name="Polz M.F."/>
        </authorList>
    </citation>
    <scope>NUCLEOTIDE SEQUENCE [LARGE SCALE GENOMIC DNA]</scope>
    <source>
        <strain evidence="5">10N.222.49.A5</strain>
    </source>
</reference>
<evidence type="ECO:0000313" key="4">
    <source>
        <dbReference type="EMBL" id="PMP08471.1"/>
    </source>
</evidence>
<evidence type="ECO:0000259" key="3">
    <source>
        <dbReference type="Pfam" id="PF13519"/>
    </source>
</evidence>
<dbReference type="SUPFAM" id="SSF48452">
    <property type="entry name" value="TPR-like"/>
    <property type="match status" value="1"/>
</dbReference>
<dbReference type="AlphaFoldDB" id="A0AAP8SVX9"/>
<dbReference type="RefSeq" id="WP_102449100.1">
    <property type="nucleotide sequence ID" value="NZ_MCYI01000123.1"/>
</dbReference>
<dbReference type="PROSITE" id="PS50293">
    <property type="entry name" value="TPR_REGION"/>
    <property type="match status" value="1"/>
</dbReference>
<evidence type="ECO:0000256" key="2">
    <source>
        <dbReference type="SAM" id="Phobius"/>
    </source>
</evidence>
<dbReference type="SMART" id="SM00028">
    <property type="entry name" value="TPR"/>
    <property type="match status" value="1"/>
</dbReference>
<dbReference type="InterPro" id="IPR002035">
    <property type="entry name" value="VWF_A"/>
</dbReference>
<feature type="transmembrane region" description="Helical" evidence="2">
    <location>
        <begin position="53"/>
        <end position="73"/>
    </location>
</feature>
<evidence type="ECO:0000256" key="1">
    <source>
        <dbReference type="PROSITE-ProRule" id="PRU00339"/>
    </source>
</evidence>
<feature type="repeat" description="TPR" evidence="1">
    <location>
        <begin position="399"/>
        <end position="432"/>
    </location>
</feature>
<dbReference type="EMBL" id="MDBO01000098">
    <property type="protein sequence ID" value="PMP08471.1"/>
    <property type="molecule type" value="Genomic_DNA"/>
</dbReference>
<dbReference type="InterPro" id="IPR019734">
    <property type="entry name" value="TPR_rpt"/>
</dbReference>
<gene>
    <name evidence="4" type="ORF">BCS93_03625</name>
</gene>
<dbReference type="InterPro" id="IPR050768">
    <property type="entry name" value="UPF0353/GerABKA_families"/>
</dbReference>
<organism evidence="4 5">
    <name type="scientific">Vibrio breoganii</name>
    <dbReference type="NCBI Taxonomy" id="553239"/>
    <lineage>
        <taxon>Bacteria</taxon>
        <taxon>Pseudomonadati</taxon>
        <taxon>Pseudomonadota</taxon>
        <taxon>Gammaproteobacteria</taxon>
        <taxon>Vibrionales</taxon>
        <taxon>Vibrionaceae</taxon>
        <taxon>Vibrio</taxon>
    </lineage>
</organism>
<protein>
    <recommendedName>
        <fullName evidence="3">VWFA domain-containing protein</fullName>
    </recommendedName>
</protein>
<dbReference type="Gene3D" id="3.40.50.410">
    <property type="entry name" value="von Willebrand factor, type A domain"/>
    <property type="match status" value="1"/>
</dbReference>
<keyword evidence="2" id="KW-0812">Transmembrane</keyword>
<dbReference type="Pfam" id="PF13519">
    <property type="entry name" value="VWA_2"/>
    <property type="match status" value="1"/>
</dbReference>
<dbReference type="Pfam" id="PF00515">
    <property type="entry name" value="TPR_1"/>
    <property type="match status" value="1"/>
</dbReference>
<dbReference type="InterPro" id="IPR011990">
    <property type="entry name" value="TPR-like_helical_dom_sf"/>
</dbReference>
<dbReference type="SUPFAM" id="SSF53300">
    <property type="entry name" value="vWA-like"/>
    <property type="match status" value="1"/>
</dbReference>
<proteinExistence type="predicted"/>
<comment type="caution">
    <text evidence="4">The sequence shown here is derived from an EMBL/GenBank/DDBJ whole genome shotgun (WGS) entry which is preliminary data.</text>
</comment>
<evidence type="ECO:0000313" key="5">
    <source>
        <dbReference type="Proteomes" id="UP000235611"/>
    </source>
</evidence>